<name>A0A0F8VQN6_9ZZZZ</name>
<gene>
    <name evidence="1" type="ORF">LCGC14_3162780</name>
</gene>
<protein>
    <recommendedName>
        <fullName evidence="2">Tetratricopeptide repeat protein</fullName>
    </recommendedName>
</protein>
<sequence>EYADRLTEEYAQWGGNYADHWTPYLKAHSLTKQGKIEYGIRIFDDWMSEYSMPENFKSDFWHYHFYVEFMLFYQVGSDKAIEYAQMIEDYNSSVSNKKRLAELCFLNGEISKAVDKLNEIIAMLENPKKKNEIEKLITKYSETI</sequence>
<reference evidence="1" key="1">
    <citation type="journal article" date="2015" name="Nature">
        <title>Complex archaea that bridge the gap between prokaryotes and eukaryotes.</title>
        <authorList>
            <person name="Spang A."/>
            <person name="Saw J.H."/>
            <person name="Jorgensen S.L."/>
            <person name="Zaremba-Niedzwiedzka K."/>
            <person name="Martijn J."/>
            <person name="Lind A.E."/>
            <person name="van Eijk R."/>
            <person name="Schleper C."/>
            <person name="Guy L."/>
            <person name="Ettema T.J."/>
        </authorList>
    </citation>
    <scope>NUCLEOTIDE SEQUENCE</scope>
</reference>
<proteinExistence type="predicted"/>
<dbReference type="EMBL" id="LAZR01069957">
    <property type="protein sequence ID" value="KKK46683.1"/>
    <property type="molecule type" value="Genomic_DNA"/>
</dbReference>
<organism evidence="1">
    <name type="scientific">marine sediment metagenome</name>
    <dbReference type="NCBI Taxonomy" id="412755"/>
    <lineage>
        <taxon>unclassified sequences</taxon>
        <taxon>metagenomes</taxon>
        <taxon>ecological metagenomes</taxon>
    </lineage>
</organism>
<dbReference type="AlphaFoldDB" id="A0A0F8VQN6"/>
<evidence type="ECO:0008006" key="2">
    <source>
        <dbReference type="Google" id="ProtNLM"/>
    </source>
</evidence>
<comment type="caution">
    <text evidence="1">The sequence shown here is derived from an EMBL/GenBank/DDBJ whole genome shotgun (WGS) entry which is preliminary data.</text>
</comment>
<accession>A0A0F8VQN6</accession>
<feature type="non-terminal residue" evidence="1">
    <location>
        <position position="1"/>
    </location>
</feature>
<evidence type="ECO:0000313" key="1">
    <source>
        <dbReference type="EMBL" id="KKK46683.1"/>
    </source>
</evidence>